<comment type="caution">
    <text evidence="1">The sequence shown here is derived from an EMBL/GenBank/DDBJ whole genome shotgun (WGS) entry which is preliminary data.</text>
</comment>
<accession>A0ACA9UCG0</accession>
<reference evidence="1" key="1">
    <citation type="submission" date="2020-04" db="EMBL/GenBank/DDBJ databases">
        <authorList>
            <person name="Broberg M."/>
        </authorList>
    </citation>
    <scope>NUCLEOTIDE SEQUENCE</scope>
</reference>
<name>A0ACA9UCG0_BIOOC</name>
<keyword evidence="2" id="KW-1185">Reference proteome</keyword>
<sequence length="74" mass="8634">MRSLIEEWWRQSTLSSWLIILSGLGFSYIAGFAVYNVFFHRLRKYPGPKLWSASGARILPERWKNTLYTANPAI</sequence>
<evidence type="ECO:0000313" key="2">
    <source>
        <dbReference type="Proteomes" id="UP000836387"/>
    </source>
</evidence>
<organism evidence="1 2">
    <name type="scientific">Clonostachys rosea f. rosea IK726</name>
    <dbReference type="NCBI Taxonomy" id="1349383"/>
    <lineage>
        <taxon>Eukaryota</taxon>
        <taxon>Fungi</taxon>
        <taxon>Dikarya</taxon>
        <taxon>Ascomycota</taxon>
        <taxon>Pezizomycotina</taxon>
        <taxon>Sordariomycetes</taxon>
        <taxon>Hypocreomycetidae</taxon>
        <taxon>Hypocreales</taxon>
        <taxon>Bionectriaceae</taxon>
        <taxon>Clonostachys</taxon>
    </lineage>
</organism>
<dbReference type="Proteomes" id="UP000836387">
    <property type="component" value="Unassembled WGS sequence"/>
</dbReference>
<proteinExistence type="predicted"/>
<gene>
    <name evidence="1" type="ORF">CRV2_00021903</name>
</gene>
<evidence type="ECO:0000313" key="1">
    <source>
        <dbReference type="EMBL" id="CAG9950994.1"/>
    </source>
</evidence>
<dbReference type="EMBL" id="CADEHS020000216">
    <property type="protein sequence ID" value="CAG9950994.1"/>
    <property type="molecule type" value="Genomic_DNA"/>
</dbReference>
<reference evidence="1" key="2">
    <citation type="submission" date="2021-10" db="EMBL/GenBank/DDBJ databases">
        <authorList>
            <person name="Piombo E."/>
        </authorList>
    </citation>
    <scope>NUCLEOTIDE SEQUENCE</scope>
</reference>
<protein>
    <submittedName>
        <fullName evidence="1">Uncharacterized protein</fullName>
    </submittedName>
</protein>